<evidence type="ECO:0000313" key="2">
    <source>
        <dbReference type="Proteomes" id="UP000078354"/>
    </source>
</evidence>
<evidence type="ECO:0008006" key="3">
    <source>
        <dbReference type="Google" id="ProtNLM"/>
    </source>
</evidence>
<accession>A0A191YS80</accession>
<keyword evidence="2" id="KW-1185">Reference proteome</keyword>
<name>A0A191YS80_9PSED</name>
<proteinExistence type="predicted"/>
<dbReference type="RefSeq" id="WP_064677273.1">
    <property type="nucleotide sequence ID" value="NZ_CP014870.1"/>
</dbReference>
<protein>
    <recommendedName>
        <fullName evidence="3">Phage tail protein</fullName>
    </recommendedName>
</protein>
<gene>
    <name evidence="1" type="ORF">PMA3_11540</name>
</gene>
<reference evidence="1 2" key="1">
    <citation type="journal article" date="2018" name="Syst. Appl. Microbiol.">
        <title>Pseudomonas silesiensis sp. nov. strain A3T isolated from a biological pesticide sewage treatment plant and analysis of the complete genome sequence.</title>
        <authorList>
            <person name="Kaminski M.A."/>
            <person name="Furmanczyk E.M."/>
            <person name="Sobczak A."/>
            <person name="Dziembowski A."/>
            <person name="Lipinski L."/>
        </authorList>
    </citation>
    <scope>NUCLEOTIDE SEQUENCE [LARGE SCALE GENOMIC DNA]</scope>
    <source>
        <strain evidence="1 2">A3</strain>
    </source>
</reference>
<dbReference type="STRING" id="1853130.PMA3_11540"/>
<dbReference type="OrthoDB" id="626916at2"/>
<sequence>MSIDAEFLMARLPAFYRERDAEMGGPLRALLEVIAEQGAVLEEDITRLYDNWFIETCDDWLVPYIGDLLGVRGLYPVSGTPAFGLRAYVANSLRLRRRKGTLPVLEQLAFDTTGWRARAVEFFELLGTTQYLDHRRPHSVRTPNLREAAQLERVDGPFDRSAHTVEVRSLPAGRYNIANVGLYLWRLQAYALQRARARAMTSLEGFYSFDALGRDVAEPLLRGEGLLFNRPRTEQEITHLAQPENVPEPLSRRLLHDELTALRQALTDGETPSPVYFPLDREEEGGPVLRIWLDGVEVPPEHLLVCNLSPLPGVVPEEWRRPPASVTVKSSKTGQPDHTFPGAAQQFLVGFDPVLGRIALPAGTSATRVEVAYSYGFPGDVGAGPYDRRPVRRDDEPLQGLLDPADFEVRLRVPGDHATLADALAAVIAGTRTLIYLLDDGTQELTPDLDLPDTHLAIEAANQRRPVLLGDWRLGGNLNTRLSLSGLLLDGQLRLHGALGEANLRYCSLTPGKGGIRHTGSGSQLWLRLTHCLCGPLRVSKAIAGVEGRNSVFDNGDAMAFELPDTRLQLDRCTIFGASAAGELEASNSLFSAELKIARRQEGCVRFCYVPPGSQTPRRYRCLPDLVTQGLPTAEAKSERVRVTPAFTSVSFNHWAYAQLRLSSAQELRTGAEDGAEMGVWNLLQQPQREANLRQALDEYLRFGLEAGVIFVN</sequence>
<dbReference type="KEGG" id="psil:PMA3_11540"/>
<organism evidence="1 2">
    <name type="scientific">Pseudomonas silesiensis</name>
    <dbReference type="NCBI Taxonomy" id="1853130"/>
    <lineage>
        <taxon>Bacteria</taxon>
        <taxon>Pseudomonadati</taxon>
        <taxon>Pseudomonadota</taxon>
        <taxon>Gammaproteobacteria</taxon>
        <taxon>Pseudomonadales</taxon>
        <taxon>Pseudomonadaceae</taxon>
        <taxon>Pseudomonas</taxon>
    </lineage>
</organism>
<dbReference type="Proteomes" id="UP000078354">
    <property type="component" value="Chromosome"/>
</dbReference>
<evidence type="ECO:0000313" key="1">
    <source>
        <dbReference type="EMBL" id="ANJ55745.1"/>
    </source>
</evidence>
<dbReference type="EMBL" id="CP014870">
    <property type="protein sequence ID" value="ANJ55745.1"/>
    <property type="molecule type" value="Genomic_DNA"/>
</dbReference>
<dbReference type="AlphaFoldDB" id="A0A191YS80"/>